<proteinExistence type="predicted"/>
<evidence type="ECO:0008006" key="3">
    <source>
        <dbReference type="Google" id="ProtNLM"/>
    </source>
</evidence>
<evidence type="ECO:0000313" key="1">
    <source>
        <dbReference type="EMBL" id="QGW28040.1"/>
    </source>
</evidence>
<evidence type="ECO:0000313" key="2">
    <source>
        <dbReference type="Proteomes" id="UP000426027"/>
    </source>
</evidence>
<name>A0A6I6GCQ2_9BACT</name>
<dbReference type="Proteomes" id="UP000426027">
    <property type="component" value="Chromosome"/>
</dbReference>
<dbReference type="KEGG" id="fls:GLV81_07960"/>
<sequence>MIPLHLSTQTMNIQLSVGQWQGFYTYGASYGQLLEGQEVEFRLFIEQYNNGVFSGKIIDWDGVGAEGEVAIVAGFLEGNLISFKKTYAHYLEIDEWGNSFVAEDIPRHTVFYEGSFNKELNQFDGKWEIIEQEYHTPVATYEMLASGTWRLLHVD</sequence>
<reference evidence="1 2" key="1">
    <citation type="submission" date="2019-11" db="EMBL/GenBank/DDBJ databases">
        <authorList>
            <person name="Im W.T."/>
        </authorList>
    </citation>
    <scope>NUCLEOTIDE SEQUENCE [LARGE SCALE GENOMIC DNA]</scope>
    <source>
        <strain evidence="1 2">SB-02</strain>
    </source>
</reference>
<dbReference type="EMBL" id="CP046566">
    <property type="protein sequence ID" value="QGW28040.1"/>
    <property type="molecule type" value="Genomic_DNA"/>
</dbReference>
<dbReference type="AlphaFoldDB" id="A0A6I6GCQ2"/>
<keyword evidence="2" id="KW-1185">Reference proteome</keyword>
<gene>
    <name evidence="1" type="ORF">GLV81_07960</name>
</gene>
<organism evidence="1 2">
    <name type="scientific">Phnomibacter ginsenosidimutans</name>
    <dbReference type="NCBI Taxonomy" id="2676868"/>
    <lineage>
        <taxon>Bacteria</taxon>
        <taxon>Pseudomonadati</taxon>
        <taxon>Bacteroidota</taxon>
        <taxon>Chitinophagia</taxon>
        <taxon>Chitinophagales</taxon>
        <taxon>Chitinophagaceae</taxon>
        <taxon>Phnomibacter</taxon>
    </lineage>
</organism>
<protein>
    <recommendedName>
        <fullName evidence="3">DUF1579 domain-containing protein</fullName>
    </recommendedName>
</protein>
<accession>A0A6I6GCQ2</accession>
<dbReference type="RefSeq" id="WP_157478372.1">
    <property type="nucleotide sequence ID" value="NZ_CP046566.1"/>
</dbReference>